<dbReference type="EMBL" id="BPLR01009012">
    <property type="protein sequence ID" value="GIY29000.1"/>
    <property type="molecule type" value="Genomic_DNA"/>
</dbReference>
<name>A0AAV4S9A3_CAEEX</name>
<comment type="caution">
    <text evidence="1">The sequence shown here is derived from an EMBL/GenBank/DDBJ whole genome shotgun (WGS) entry which is preliminary data.</text>
</comment>
<sequence>MYILQHFVSLDSPCLSNTGSFPNARHFGLKRCAAESAEELALTRTTSTANGRTKGSSYLFMSSRKAMVPPPHPHTHHLSVAIPKWNTMSPTTTYGHRN</sequence>
<evidence type="ECO:0000313" key="2">
    <source>
        <dbReference type="Proteomes" id="UP001054945"/>
    </source>
</evidence>
<proteinExistence type="predicted"/>
<dbReference type="Proteomes" id="UP001054945">
    <property type="component" value="Unassembled WGS sequence"/>
</dbReference>
<dbReference type="AlphaFoldDB" id="A0AAV4S9A3"/>
<evidence type="ECO:0000313" key="1">
    <source>
        <dbReference type="EMBL" id="GIY29000.1"/>
    </source>
</evidence>
<reference evidence="1 2" key="1">
    <citation type="submission" date="2021-06" db="EMBL/GenBank/DDBJ databases">
        <title>Caerostris extrusa draft genome.</title>
        <authorList>
            <person name="Kono N."/>
            <person name="Arakawa K."/>
        </authorList>
    </citation>
    <scope>NUCLEOTIDE SEQUENCE [LARGE SCALE GENOMIC DNA]</scope>
</reference>
<keyword evidence="2" id="KW-1185">Reference proteome</keyword>
<accession>A0AAV4S9A3</accession>
<protein>
    <submittedName>
        <fullName evidence="1">Uncharacterized protein</fullName>
    </submittedName>
</protein>
<organism evidence="1 2">
    <name type="scientific">Caerostris extrusa</name>
    <name type="common">Bark spider</name>
    <name type="synonym">Caerostris bankana</name>
    <dbReference type="NCBI Taxonomy" id="172846"/>
    <lineage>
        <taxon>Eukaryota</taxon>
        <taxon>Metazoa</taxon>
        <taxon>Ecdysozoa</taxon>
        <taxon>Arthropoda</taxon>
        <taxon>Chelicerata</taxon>
        <taxon>Arachnida</taxon>
        <taxon>Araneae</taxon>
        <taxon>Araneomorphae</taxon>
        <taxon>Entelegynae</taxon>
        <taxon>Araneoidea</taxon>
        <taxon>Araneidae</taxon>
        <taxon>Caerostris</taxon>
    </lineage>
</organism>
<gene>
    <name evidence="1" type="ORF">CEXT_217681</name>
</gene>